<dbReference type="GO" id="GO:0030261">
    <property type="term" value="P:chromosome condensation"/>
    <property type="evidence" value="ECO:0007669"/>
    <property type="project" value="InterPro"/>
</dbReference>
<organism evidence="9">
    <name type="scientific">hydrothermal vent metagenome</name>
    <dbReference type="NCBI Taxonomy" id="652676"/>
    <lineage>
        <taxon>unclassified sequences</taxon>
        <taxon>metagenomes</taxon>
        <taxon>ecological metagenomes</taxon>
    </lineage>
</organism>
<feature type="domain" description="SMC hinge" evidence="8">
    <location>
        <begin position="518"/>
        <end position="639"/>
    </location>
</feature>
<dbReference type="Gene3D" id="3.30.70.1620">
    <property type="match status" value="1"/>
</dbReference>
<sequence length="1178" mass="134393">MRVEKIELTGFKSFAEKTIFTLHPGMTCIVGPNGCGKSNIVDAFRWVLGEQSAKSLRGEKMEEVIFNGSQTKKPRGMAEVTLFVSGLYPDGQGNGNGSERLLTVTRRLYRSGESEYLINKHVCRLKDIREMFLDTGLEMKSYSVLEQGRIGEIINARPVDRRFLIEEVAGVMKYKVRKAEAQNKLQSSRQNLQRVIDIISEVKRHLNSLDRQAKKAERYKRLIDALREIELRTSKRDYVGMNQSLQDVSGRLDELKTEEVRKRAVMAQLESSLQQKRILMVEKEKELDAINADLQAVEKSIAGMERTIAVNRTEIEHLGNYIITLQGQIEETKKLLEEKRLRAEEISGKDAHIQARLDSLNETLSQRKAELSEAEEEIFSLEEDIDEKRRELFRFTDSLGLLRNELNRLETTHEAQSRRVSTSEREAQETGVRISELEAEIERIEGDVRQRSAALDQWRDRRDGYLREISEQKEGVEELRQKRSELREEVASLRSRIESLQEMVTGNLDREMIQKAGISLLTSLSEVVVVEPRYEKAVEAALSDRIKGFIVSTTEDIKKSVELVNRENLPRTAFLSWQMNNEKQQKTDSLWQMKDGETARRFPVLDSFVRAEDRYVPLVKSLLKDYLLAEDVDSAIALLKGEEEVPLHVRVVTLNGEVLEPGGTVLCGSGSGILRLRRDLRELEASVQKHSGVIAEVEASISVADQRIEELKSLLREVDSEIVSHEKELSLLQASGRRFAEDRDRLEKKLGFIQLDIQELHKELDGIEEDISGKKEEVASEEEHKRTIESGLGILQEELSVRRSEIDAKRHLLTDLKVEINGYTERLSSIMRERESLQREVGGLQKKEVSLEEEMQNNSRLVQQKRDSSAGLEARLKEAVTGAGTLRQRLSEKRDAIRDERESNIADDEALKRERQEIERLGNEVHEKEVLKAELLLKISNLVDGMREKYQVDLDSADIPVSEAEEEDHQNVLELREKIQAMGHVNLGSLEEYRELKERHEFLSGQHEDIVQSITELQEAITRINRTTRKRLKEAFDLLNQKFGEVFKLLFGGGSAELRLTDEADILESGIDIIVQPPGKKLQNLNLLSGGEKALSALSLLFAGFLLKPTPLCILDEADAPLDETNTERFKAMIKDLSVNIQFIVITHNRITMEAADYLYGITMEEPGISKVLSMEFV</sequence>
<dbReference type="SMART" id="SM00968">
    <property type="entry name" value="SMC_hinge"/>
    <property type="match status" value="1"/>
</dbReference>
<keyword evidence="2" id="KW-0547">Nucleotide-binding</keyword>
<dbReference type="GO" id="GO:0003677">
    <property type="term" value="F:DNA binding"/>
    <property type="evidence" value="ECO:0007669"/>
    <property type="project" value="UniProtKB-KW"/>
</dbReference>
<dbReference type="Pfam" id="PF02463">
    <property type="entry name" value="SMC_N"/>
    <property type="match status" value="1"/>
</dbReference>
<dbReference type="SUPFAM" id="SSF57997">
    <property type="entry name" value="Tropomyosin"/>
    <property type="match status" value="1"/>
</dbReference>
<dbReference type="InterPro" id="IPR010935">
    <property type="entry name" value="SMC_hinge"/>
</dbReference>
<dbReference type="GO" id="GO:0007062">
    <property type="term" value="P:sister chromatid cohesion"/>
    <property type="evidence" value="ECO:0007669"/>
    <property type="project" value="InterPro"/>
</dbReference>
<feature type="coiled-coil region" evidence="6">
    <location>
        <begin position="694"/>
        <end position="784"/>
    </location>
</feature>
<dbReference type="Gene3D" id="3.40.50.300">
    <property type="entry name" value="P-loop containing nucleotide triphosphate hydrolases"/>
    <property type="match status" value="2"/>
</dbReference>
<keyword evidence="5" id="KW-0238">DNA-binding</keyword>
<dbReference type="HAMAP" id="MF_01894">
    <property type="entry name" value="Smc_prok"/>
    <property type="match status" value="1"/>
</dbReference>
<dbReference type="AlphaFoldDB" id="A0A3B1CMS8"/>
<evidence type="ECO:0000313" key="9">
    <source>
        <dbReference type="EMBL" id="VAX29612.1"/>
    </source>
</evidence>
<dbReference type="InterPro" id="IPR027417">
    <property type="entry name" value="P-loop_NTPase"/>
</dbReference>
<dbReference type="InterPro" id="IPR011890">
    <property type="entry name" value="SMC_prok"/>
</dbReference>
<dbReference type="GO" id="GO:0016887">
    <property type="term" value="F:ATP hydrolysis activity"/>
    <property type="evidence" value="ECO:0007669"/>
    <property type="project" value="InterPro"/>
</dbReference>
<dbReference type="Pfam" id="PF06470">
    <property type="entry name" value="SMC_hinge"/>
    <property type="match status" value="1"/>
</dbReference>
<dbReference type="InterPro" id="IPR003395">
    <property type="entry name" value="RecF/RecN/SMC_N"/>
</dbReference>
<evidence type="ECO:0000256" key="5">
    <source>
        <dbReference type="ARBA" id="ARBA00023125"/>
    </source>
</evidence>
<feature type="coiled-coil region" evidence="6">
    <location>
        <begin position="813"/>
        <end position="864"/>
    </location>
</feature>
<dbReference type="SUPFAM" id="SSF52540">
    <property type="entry name" value="P-loop containing nucleoside triphosphate hydrolases"/>
    <property type="match status" value="2"/>
</dbReference>
<reference evidence="9" key="1">
    <citation type="submission" date="2018-06" db="EMBL/GenBank/DDBJ databases">
        <authorList>
            <person name="Zhirakovskaya E."/>
        </authorList>
    </citation>
    <scope>NUCLEOTIDE SEQUENCE</scope>
</reference>
<dbReference type="GO" id="GO:0005694">
    <property type="term" value="C:chromosome"/>
    <property type="evidence" value="ECO:0007669"/>
    <property type="project" value="InterPro"/>
</dbReference>
<evidence type="ECO:0000256" key="1">
    <source>
        <dbReference type="ARBA" id="ARBA00022490"/>
    </source>
</evidence>
<evidence type="ECO:0000259" key="8">
    <source>
        <dbReference type="SMART" id="SM00968"/>
    </source>
</evidence>
<dbReference type="NCBIfam" id="TIGR02168">
    <property type="entry name" value="SMC_prok_B"/>
    <property type="match status" value="1"/>
</dbReference>
<feature type="compositionally biased region" description="Basic and acidic residues" evidence="7">
    <location>
        <begin position="412"/>
        <end position="428"/>
    </location>
</feature>
<dbReference type="PANTHER" id="PTHR43977">
    <property type="entry name" value="STRUCTURAL MAINTENANCE OF CHROMOSOMES PROTEIN 3"/>
    <property type="match status" value="1"/>
</dbReference>
<dbReference type="PIRSF" id="PIRSF005719">
    <property type="entry name" value="SMC"/>
    <property type="match status" value="1"/>
</dbReference>
<name>A0A3B1CMS8_9ZZZZ</name>
<gene>
    <name evidence="9" type="ORF">MNBD_NITROSPIRAE02-135</name>
</gene>
<dbReference type="EMBL" id="UOGH01000127">
    <property type="protein sequence ID" value="VAX29612.1"/>
    <property type="molecule type" value="Genomic_DNA"/>
</dbReference>
<dbReference type="SUPFAM" id="SSF75553">
    <property type="entry name" value="Smc hinge domain"/>
    <property type="match status" value="1"/>
</dbReference>
<proteinExistence type="inferred from homology"/>
<dbReference type="Gene3D" id="1.10.287.1490">
    <property type="match status" value="1"/>
</dbReference>
<evidence type="ECO:0000256" key="7">
    <source>
        <dbReference type="SAM" id="MobiDB-lite"/>
    </source>
</evidence>
<protein>
    <submittedName>
        <fullName evidence="9">Chromosome partition protein smc</fullName>
    </submittedName>
</protein>
<keyword evidence="3" id="KW-0067">ATP-binding</keyword>
<dbReference type="GO" id="GO:0005524">
    <property type="term" value="F:ATP binding"/>
    <property type="evidence" value="ECO:0007669"/>
    <property type="project" value="UniProtKB-KW"/>
</dbReference>
<evidence type="ECO:0000256" key="6">
    <source>
        <dbReference type="SAM" id="Coils"/>
    </source>
</evidence>
<accession>A0A3B1CMS8</accession>
<evidence type="ECO:0000256" key="4">
    <source>
        <dbReference type="ARBA" id="ARBA00023054"/>
    </source>
</evidence>
<keyword evidence="1" id="KW-0963">Cytoplasm</keyword>
<keyword evidence="4 6" id="KW-0175">Coiled coil</keyword>
<dbReference type="InterPro" id="IPR024704">
    <property type="entry name" value="SMC"/>
</dbReference>
<dbReference type="Gene3D" id="1.20.1060.20">
    <property type="match status" value="1"/>
</dbReference>
<feature type="coiled-coil region" evidence="6">
    <location>
        <begin position="171"/>
        <end position="229"/>
    </location>
</feature>
<feature type="region of interest" description="Disordered" evidence="7">
    <location>
        <begin position="412"/>
        <end position="431"/>
    </location>
</feature>
<evidence type="ECO:0000256" key="2">
    <source>
        <dbReference type="ARBA" id="ARBA00022741"/>
    </source>
</evidence>
<dbReference type="InterPro" id="IPR036277">
    <property type="entry name" value="SMC_hinge_sf"/>
</dbReference>
<evidence type="ECO:0000256" key="3">
    <source>
        <dbReference type="ARBA" id="ARBA00022840"/>
    </source>
</evidence>
<dbReference type="CDD" id="cd03278">
    <property type="entry name" value="ABC_SMC_barmotin"/>
    <property type="match status" value="1"/>
</dbReference>